<sequence>MTNSLVFISMLSSAKLLELSNNMAHHLLQESSLYISRYYTKFISL</sequence>
<dbReference type="EMBL" id="JXCL01000025">
    <property type="protein sequence ID" value="KIL17941.1"/>
    <property type="molecule type" value="Genomic_DNA"/>
</dbReference>
<proteinExistence type="predicted"/>
<comment type="caution">
    <text evidence="1">The sequence shown here is derived from an EMBL/GenBank/DDBJ whole genome shotgun (WGS) entry which is preliminary data.</text>
</comment>
<dbReference type="Proteomes" id="UP000031978">
    <property type="component" value="Unassembled WGS sequence"/>
</dbReference>
<protein>
    <submittedName>
        <fullName evidence="1">Uncharacterized protein</fullName>
    </submittedName>
</protein>
<dbReference type="AlphaFoldDB" id="A0AB34QYL7"/>
<reference evidence="1 2" key="1">
    <citation type="submission" date="2014-12" db="EMBL/GenBank/DDBJ databases">
        <title>Draft Genome Sequences of Five Spore-Forming Food Isolates of Bacillus pumilus.</title>
        <authorList>
            <person name="de Jong A."/>
            <person name="van Heel A.J."/>
            <person name="Montalban-Lopez M."/>
            <person name="Krawczyk A.O."/>
            <person name="Berendsen E.M."/>
            <person name="Wells-Bennik M."/>
            <person name="Kuipers O.P."/>
        </authorList>
    </citation>
    <scope>NUCLEOTIDE SEQUENCE [LARGE SCALE GENOMIC DNA]</scope>
    <source>
        <strain evidence="1 2">B4127</strain>
    </source>
</reference>
<evidence type="ECO:0000313" key="1">
    <source>
        <dbReference type="EMBL" id="KIL17941.1"/>
    </source>
</evidence>
<evidence type="ECO:0000313" key="2">
    <source>
        <dbReference type="Proteomes" id="UP000031978"/>
    </source>
</evidence>
<name>A0AB34QYL7_BACPU</name>
<accession>A0AB34QYL7</accession>
<organism evidence="1 2">
    <name type="scientific">Bacillus pumilus</name>
    <name type="common">Bacillus mesentericus</name>
    <dbReference type="NCBI Taxonomy" id="1408"/>
    <lineage>
        <taxon>Bacteria</taxon>
        <taxon>Bacillati</taxon>
        <taxon>Bacillota</taxon>
        <taxon>Bacilli</taxon>
        <taxon>Bacillales</taxon>
        <taxon>Bacillaceae</taxon>
        <taxon>Bacillus</taxon>
    </lineage>
</organism>
<gene>
    <name evidence="1" type="ORF">B4127_1022</name>
</gene>